<protein>
    <submittedName>
        <fullName evidence="2">Type I restriction enzyme HsdR N-terminal domain-containing protein</fullName>
    </submittedName>
</protein>
<evidence type="ECO:0000259" key="1">
    <source>
        <dbReference type="Pfam" id="PF13588"/>
    </source>
</evidence>
<dbReference type="Proteomes" id="UP000486602">
    <property type="component" value="Unassembled WGS sequence"/>
</dbReference>
<evidence type="ECO:0000313" key="3">
    <source>
        <dbReference type="Proteomes" id="UP000486602"/>
    </source>
</evidence>
<gene>
    <name evidence="2" type="ORF">G3O08_05145</name>
</gene>
<proteinExistence type="predicted"/>
<dbReference type="Pfam" id="PF13588">
    <property type="entry name" value="HSDR_N_2"/>
    <property type="match status" value="1"/>
</dbReference>
<dbReference type="Gene3D" id="3.90.1570.30">
    <property type="match status" value="1"/>
</dbReference>
<organism evidence="2 3">
    <name type="scientific">Cryomorpha ignava</name>
    <dbReference type="NCBI Taxonomy" id="101383"/>
    <lineage>
        <taxon>Bacteria</taxon>
        <taxon>Pseudomonadati</taxon>
        <taxon>Bacteroidota</taxon>
        <taxon>Flavobacteriia</taxon>
        <taxon>Flavobacteriales</taxon>
        <taxon>Cryomorphaceae</taxon>
        <taxon>Cryomorpha</taxon>
    </lineage>
</organism>
<sequence length="150" mass="17645">MQALNLPTYPFKIKEESGKHKIFDPVRRKYLILTPEEWVRQHFIQFLILEKGFPPGLFKIEGGVAHHQRKGRYDALVADRHGAPLMLIECKAPTVVITRETFYQIARYNTEMEVPYFAVTNGLQHYYLKLDMIAKKLNFLEDLPDYQYLA</sequence>
<name>A0A7K3WPR7_9FLAO</name>
<keyword evidence="3" id="KW-1185">Reference proteome</keyword>
<feature type="domain" description="Type I restriction enzyme R protein N-terminal" evidence="1">
    <location>
        <begin position="35"/>
        <end position="144"/>
    </location>
</feature>
<dbReference type="AlphaFoldDB" id="A0A7K3WPR7"/>
<accession>A0A7K3WPR7</accession>
<dbReference type="RefSeq" id="WP_163283607.1">
    <property type="nucleotide sequence ID" value="NZ_JAAGVY010000006.1"/>
</dbReference>
<comment type="caution">
    <text evidence="2">The sequence shown here is derived from an EMBL/GenBank/DDBJ whole genome shotgun (WGS) entry which is preliminary data.</text>
</comment>
<dbReference type="EMBL" id="JAAGVY010000006">
    <property type="protein sequence ID" value="NEN22882.1"/>
    <property type="molecule type" value="Genomic_DNA"/>
</dbReference>
<evidence type="ECO:0000313" key="2">
    <source>
        <dbReference type="EMBL" id="NEN22882.1"/>
    </source>
</evidence>
<dbReference type="InterPro" id="IPR029464">
    <property type="entry name" value="HSDR_N"/>
</dbReference>
<reference evidence="2 3" key="1">
    <citation type="submission" date="2020-02" db="EMBL/GenBank/DDBJ databases">
        <title>Out from the shadows clarifying the taxonomy of the family Cryomorphaceae and related taxa by utilizing the GTDB taxonomic framework.</title>
        <authorList>
            <person name="Bowman J.P."/>
        </authorList>
    </citation>
    <scope>NUCLEOTIDE SEQUENCE [LARGE SCALE GENOMIC DNA]</scope>
    <source>
        <strain evidence="2 3">QSSC 1-22</strain>
    </source>
</reference>